<evidence type="ECO:0000313" key="2">
    <source>
        <dbReference type="Proteomes" id="UP000606194"/>
    </source>
</evidence>
<accession>A0A918FVP5</accession>
<evidence type="ECO:0000313" key="1">
    <source>
        <dbReference type="EMBL" id="GGR90826.1"/>
    </source>
</evidence>
<reference evidence="1" key="1">
    <citation type="journal article" date="2014" name="Int. J. Syst. Evol. Microbiol.">
        <title>Complete genome sequence of Corynebacterium casei LMG S-19264T (=DSM 44701T), isolated from a smear-ripened cheese.</title>
        <authorList>
            <consortium name="US DOE Joint Genome Institute (JGI-PGF)"/>
            <person name="Walter F."/>
            <person name="Albersmeier A."/>
            <person name="Kalinowski J."/>
            <person name="Ruckert C."/>
        </authorList>
    </citation>
    <scope>NUCLEOTIDE SEQUENCE</scope>
    <source>
        <strain evidence="1">JCM 4386</strain>
    </source>
</reference>
<dbReference type="Proteomes" id="UP000606194">
    <property type="component" value="Unassembled WGS sequence"/>
</dbReference>
<proteinExistence type="predicted"/>
<sequence length="170" mass="17794">MTTMPRGGAADVLGVVRRRRAVAAAGAVCAGLLVLSACDKPTPLSTITVGRDSVSSEATCGGEGKPLDSAALTKCLGDKDIKSISVDPDETVRFGVDPDVADKRWTILMNGQPLTEDSDKTYRTIPGSVFFNAQYGAQGNSTLVTIKAGDGKKKSQAATGLWSFKLKKDD</sequence>
<protein>
    <submittedName>
        <fullName evidence="1">Lipoprotein</fullName>
    </submittedName>
</protein>
<organism evidence="1 2">
    <name type="scientific">Streptomyces humidus</name>
    <dbReference type="NCBI Taxonomy" id="52259"/>
    <lineage>
        <taxon>Bacteria</taxon>
        <taxon>Bacillati</taxon>
        <taxon>Actinomycetota</taxon>
        <taxon>Actinomycetes</taxon>
        <taxon>Kitasatosporales</taxon>
        <taxon>Streptomycetaceae</taxon>
        <taxon>Streptomyces</taxon>
    </lineage>
</organism>
<dbReference type="RefSeq" id="WP_190149968.1">
    <property type="nucleotide sequence ID" value="NZ_BMTL01000012.1"/>
</dbReference>
<name>A0A918FVP5_9ACTN</name>
<comment type="caution">
    <text evidence="1">The sequence shown here is derived from an EMBL/GenBank/DDBJ whole genome shotgun (WGS) entry which is preliminary data.</text>
</comment>
<dbReference type="EMBL" id="BMTL01000012">
    <property type="protein sequence ID" value="GGR90826.1"/>
    <property type="molecule type" value="Genomic_DNA"/>
</dbReference>
<reference evidence="1" key="2">
    <citation type="submission" date="2020-09" db="EMBL/GenBank/DDBJ databases">
        <authorList>
            <person name="Sun Q."/>
            <person name="Ohkuma M."/>
        </authorList>
    </citation>
    <scope>NUCLEOTIDE SEQUENCE</scope>
    <source>
        <strain evidence="1">JCM 4386</strain>
    </source>
</reference>
<keyword evidence="2" id="KW-1185">Reference proteome</keyword>
<gene>
    <name evidence="1" type="ORF">GCM10010269_32440</name>
</gene>
<keyword evidence="1" id="KW-0449">Lipoprotein</keyword>
<dbReference type="AlphaFoldDB" id="A0A918FVP5"/>